<evidence type="ECO:0000313" key="3">
    <source>
        <dbReference type="Proteomes" id="UP000297245"/>
    </source>
</evidence>
<keyword evidence="1" id="KW-1133">Transmembrane helix</keyword>
<keyword evidence="1" id="KW-0472">Membrane</keyword>
<dbReference type="EMBL" id="ML179098">
    <property type="protein sequence ID" value="THV00817.1"/>
    <property type="molecule type" value="Genomic_DNA"/>
</dbReference>
<dbReference type="Proteomes" id="UP000297245">
    <property type="component" value="Unassembled WGS sequence"/>
</dbReference>
<dbReference type="OrthoDB" id="3358048at2759"/>
<accession>A0A4S8ME38</accession>
<feature type="transmembrane region" description="Helical" evidence="1">
    <location>
        <begin position="135"/>
        <end position="155"/>
    </location>
</feature>
<dbReference type="AlphaFoldDB" id="A0A4S8ME38"/>
<evidence type="ECO:0008006" key="4">
    <source>
        <dbReference type="Google" id="ProtNLM"/>
    </source>
</evidence>
<name>A0A4S8ME38_DENBC</name>
<organism evidence="2 3">
    <name type="scientific">Dendrothele bispora (strain CBS 962.96)</name>
    <dbReference type="NCBI Taxonomy" id="1314807"/>
    <lineage>
        <taxon>Eukaryota</taxon>
        <taxon>Fungi</taxon>
        <taxon>Dikarya</taxon>
        <taxon>Basidiomycota</taxon>
        <taxon>Agaricomycotina</taxon>
        <taxon>Agaricomycetes</taxon>
        <taxon>Agaricomycetidae</taxon>
        <taxon>Agaricales</taxon>
        <taxon>Agaricales incertae sedis</taxon>
        <taxon>Dendrothele</taxon>
    </lineage>
</organism>
<proteinExistence type="predicted"/>
<evidence type="ECO:0000313" key="2">
    <source>
        <dbReference type="EMBL" id="THV00817.1"/>
    </source>
</evidence>
<reference evidence="2 3" key="1">
    <citation type="journal article" date="2019" name="Nat. Ecol. Evol.">
        <title>Megaphylogeny resolves global patterns of mushroom evolution.</title>
        <authorList>
            <person name="Varga T."/>
            <person name="Krizsan K."/>
            <person name="Foldi C."/>
            <person name="Dima B."/>
            <person name="Sanchez-Garcia M."/>
            <person name="Sanchez-Ramirez S."/>
            <person name="Szollosi G.J."/>
            <person name="Szarkandi J.G."/>
            <person name="Papp V."/>
            <person name="Albert L."/>
            <person name="Andreopoulos W."/>
            <person name="Angelini C."/>
            <person name="Antonin V."/>
            <person name="Barry K.W."/>
            <person name="Bougher N.L."/>
            <person name="Buchanan P."/>
            <person name="Buyck B."/>
            <person name="Bense V."/>
            <person name="Catcheside P."/>
            <person name="Chovatia M."/>
            <person name="Cooper J."/>
            <person name="Damon W."/>
            <person name="Desjardin D."/>
            <person name="Finy P."/>
            <person name="Geml J."/>
            <person name="Haridas S."/>
            <person name="Hughes K."/>
            <person name="Justo A."/>
            <person name="Karasinski D."/>
            <person name="Kautmanova I."/>
            <person name="Kiss B."/>
            <person name="Kocsube S."/>
            <person name="Kotiranta H."/>
            <person name="LaButti K.M."/>
            <person name="Lechner B.E."/>
            <person name="Liimatainen K."/>
            <person name="Lipzen A."/>
            <person name="Lukacs Z."/>
            <person name="Mihaltcheva S."/>
            <person name="Morgado L.N."/>
            <person name="Niskanen T."/>
            <person name="Noordeloos M.E."/>
            <person name="Ohm R.A."/>
            <person name="Ortiz-Santana B."/>
            <person name="Ovrebo C."/>
            <person name="Racz N."/>
            <person name="Riley R."/>
            <person name="Savchenko A."/>
            <person name="Shiryaev A."/>
            <person name="Soop K."/>
            <person name="Spirin V."/>
            <person name="Szebenyi C."/>
            <person name="Tomsovsky M."/>
            <person name="Tulloss R.E."/>
            <person name="Uehling J."/>
            <person name="Grigoriev I.V."/>
            <person name="Vagvolgyi C."/>
            <person name="Papp T."/>
            <person name="Martin F.M."/>
            <person name="Miettinen O."/>
            <person name="Hibbett D.S."/>
            <person name="Nagy L.G."/>
        </authorList>
    </citation>
    <scope>NUCLEOTIDE SEQUENCE [LARGE SCALE GENOMIC DNA]</scope>
    <source>
        <strain evidence="2 3">CBS 962.96</strain>
    </source>
</reference>
<evidence type="ECO:0000256" key="1">
    <source>
        <dbReference type="SAM" id="Phobius"/>
    </source>
</evidence>
<sequence>MDQLRRRVPFKLAAEDNEDQNTILDESEQEELVQRLREENAKLNRRFLLVTQAIVSLSALLHLIYLFSPTEEPLLLFFPSPAGTQTPSKPLPRPFTLLSLAVHVNMLFLVNSGTTTATSLLQLRFGDLQFGLHPLSYSTSYALALVAPTVCLFLGRSWLTMIWWSITLGIVFAVQSVQDSITSGNESISALDALKYNAPGA</sequence>
<gene>
    <name evidence="2" type="ORF">K435DRAFT_854344</name>
</gene>
<feature type="transmembrane region" description="Helical" evidence="1">
    <location>
        <begin position="47"/>
        <end position="67"/>
    </location>
</feature>
<protein>
    <recommendedName>
        <fullName evidence="4">GPI ethanolamine phosphate transferase 1</fullName>
    </recommendedName>
</protein>
<keyword evidence="1" id="KW-0812">Transmembrane</keyword>
<keyword evidence="3" id="KW-1185">Reference proteome</keyword>